<organism evidence="1 2">
    <name type="scientific">Bradyrhizobium elkanii</name>
    <dbReference type="NCBI Taxonomy" id="29448"/>
    <lineage>
        <taxon>Bacteria</taxon>
        <taxon>Pseudomonadati</taxon>
        <taxon>Pseudomonadota</taxon>
        <taxon>Alphaproteobacteria</taxon>
        <taxon>Hyphomicrobiales</taxon>
        <taxon>Nitrobacteraceae</taxon>
        <taxon>Bradyrhizobium</taxon>
    </lineage>
</organism>
<gene>
    <name evidence="1" type="ORF">ABIF29_003680</name>
</gene>
<evidence type="ECO:0000313" key="1">
    <source>
        <dbReference type="EMBL" id="MEY9316881.1"/>
    </source>
</evidence>
<dbReference type="RefSeq" id="WP_253623507.1">
    <property type="nucleotide sequence ID" value="NZ_CP126004.1"/>
</dbReference>
<evidence type="ECO:0000313" key="2">
    <source>
        <dbReference type="Proteomes" id="UP001565471"/>
    </source>
</evidence>
<sequence length="178" mass="19406">MKLDARSSDGSFVNERSVGVAFEKQEENLSICSPDKVSHRSCTEWDTSLRFHANTVSKRPEVDLVGRRAGKKTRMRSSIEYRGYVVEHDGAGYVASSLDGESCTLRSKSLIRVMRSVDALWTALDGGVRQAWIDTWLANPAAPVQLDAAAEAMLVPTRSLTPVFPVAPIVTPATQVAA</sequence>
<proteinExistence type="predicted"/>
<reference evidence="1 2" key="1">
    <citation type="submission" date="2024-07" db="EMBL/GenBank/DDBJ databases">
        <title>Genomic Encyclopedia of Type Strains, Phase V (KMG-V): Genome sequencing to study the core and pangenomes of soil and plant-associated prokaryotes.</title>
        <authorList>
            <person name="Whitman W."/>
        </authorList>
    </citation>
    <scope>NUCLEOTIDE SEQUENCE [LARGE SCALE GENOMIC DNA]</scope>
    <source>
        <strain evidence="1 2">USDA 415</strain>
    </source>
</reference>
<keyword evidence="2" id="KW-1185">Reference proteome</keyword>
<comment type="caution">
    <text evidence="1">The sequence shown here is derived from an EMBL/GenBank/DDBJ whole genome shotgun (WGS) entry which is preliminary data.</text>
</comment>
<dbReference type="EMBL" id="JBGBZA010000002">
    <property type="protein sequence ID" value="MEY9316881.1"/>
    <property type="molecule type" value="Genomic_DNA"/>
</dbReference>
<evidence type="ECO:0008006" key="3">
    <source>
        <dbReference type="Google" id="ProtNLM"/>
    </source>
</evidence>
<protein>
    <recommendedName>
        <fullName evidence="3">FHA domain-containing protein</fullName>
    </recommendedName>
</protein>
<name>A0ABV4F0Q4_BRAEL</name>
<dbReference type="Proteomes" id="UP001565471">
    <property type="component" value="Unassembled WGS sequence"/>
</dbReference>
<accession>A0ABV4F0Q4</accession>